<reference evidence="1 2" key="1">
    <citation type="submission" date="2019-12" db="EMBL/GenBank/DDBJ databases">
        <authorList>
            <person name="Scholz U."/>
            <person name="Mascher M."/>
            <person name="Fiebig A."/>
        </authorList>
    </citation>
    <scope>NUCLEOTIDE SEQUENCE</scope>
</reference>
<dbReference type="EMBL" id="LR743599">
    <property type="protein sequence ID" value="CAA2629775.1"/>
    <property type="molecule type" value="Genomic_DNA"/>
</dbReference>
<dbReference type="EMBL" id="CACRZD030000012">
    <property type="protein sequence ID" value="CAA6669018.1"/>
    <property type="molecule type" value="Genomic_DNA"/>
</dbReference>
<proteinExistence type="predicted"/>
<name>A0A7I8JFQ9_SPIIN</name>
<organism evidence="1">
    <name type="scientific">Spirodela intermedia</name>
    <name type="common">Intermediate duckweed</name>
    <dbReference type="NCBI Taxonomy" id="51605"/>
    <lineage>
        <taxon>Eukaryota</taxon>
        <taxon>Viridiplantae</taxon>
        <taxon>Streptophyta</taxon>
        <taxon>Embryophyta</taxon>
        <taxon>Tracheophyta</taxon>
        <taxon>Spermatophyta</taxon>
        <taxon>Magnoliopsida</taxon>
        <taxon>Liliopsida</taxon>
        <taxon>Araceae</taxon>
        <taxon>Lemnoideae</taxon>
        <taxon>Spirodela</taxon>
    </lineage>
</organism>
<evidence type="ECO:0000313" key="2">
    <source>
        <dbReference type="Proteomes" id="UP001189122"/>
    </source>
</evidence>
<dbReference type="AlphaFoldDB" id="A0A7I8JFQ9"/>
<sequence>MTNESTLSIDEEEDGEDLAIKKMKVDCPWIDSEREIKKVMIAIWSDKDNSSSEMKMRKRICDLLLTPEITNEKYMER</sequence>
<protein>
    <submittedName>
        <fullName evidence="1">Uncharacterized protein</fullName>
    </submittedName>
</protein>
<evidence type="ECO:0000313" key="1">
    <source>
        <dbReference type="EMBL" id="CAA2629775.1"/>
    </source>
</evidence>
<accession>A0A7I8JFQ9</accession>
<keyword evidence="2" id="KW-1185">Reference proteome</keyword>
<gene>
    <name evidence="1" type="ORF">SI7747_12015413</name>
</gene>
<dbReference type="Proteomes" id="UP001189122">
    <property type="component" value="Unassembled WGS sequence"/>
</dbReference>